<dbReference type="Gene3D" id="2.30.110.10">
    <property type="entry name" value="Electron Transport, Fmn-binding Protein, Chain A"/>
    <property type="match status" value="1"/>
</dbReference>
<evidence type="ECO:0000256" key="6">
    <source>
        <dbReference type="ARBA" id="ARBA00023096"/>
    </source>
</evidence>
<dbReference type="InterPro" id="IPR000659">
    <property type="entry name" value="Pyridox_Oxase"/>
</dbReference>
<comment type="caution">
    <text evidence="11">The sequence shown here is derived from an EMBL/GenBank/DDBJ whole genome shotgun (WGS) entry which is preliminary data.</text>
</comment>
<feature type="binding site" evidence="7 8">
    <location>
        <begin position="65"/>
        <end position="66"/>
    </location>
    <ligand>
        <name>FMN</name>
        <dbReference type="ChEBI" id="CHEBI:58210"/>
    </ligand>
</feature>
<dbReference type="HAMAP" id="MF_01629">
    <property type="entry name" value="PdxH"/>
    <property type="match status" value="1"/>
</dbReference>
<evidence type="ECO:0000256" key="7">
    <source>
        <dbReference type="HAMAP-Rule" id="MF_01629"/>
    </source>
</evidence>
<feature type="binding site" evidence="7 8">
    <location>
        <position position="184"/>
    </location>
    <ligand>
        <name>FMN</name>
        <dbReference type="ChEBI" id="CHEBI:58210"/>
    </ligand>
</feature>
<dbReference type="PIRSF" id="PIRSF000190">
    <property type="entry name" value="Pyd_amn-ph_oxd"/>
    <property type="match status" value="1"/>
</dbReference>
<name>A0A7K3WUK5_9FLAO</name>
<feature type="binding site" evidence="7">
    <location>
        <position position="116"/>
    </location>
    <ligand>
        <name>substrate</name>
    </ligand>
</feature>
<dbReference type="NCBIfam" id="TIGR00558">
    <property type="entry name" value="pdxH"/>
    <property type="match status" value="1"/>
</dbReference>
<dbReference type="FunFam" id="2.30.110.10:FF:000020">
    <property type="entry name" value="PNPO isoform 11"/>
    <property type="match status" value="1"/>
</dbReference>
<evidence type="ECO:0000256" key="1">
    <source>
        <dbReference type="ARBA" id="ARBA00007301"/>
    </source>
</evidence>
<evidence type="ECO:0000256" key="4">
    <source>
        <dbReference type="ARBA" id="ARBA00022643"/>
    </source>
</evidence>
<feature type="binding site" evidence="7">
    <location>
        <position position="112"/>
    </location>
    <ligand>
        <name>substrate</name>
    </ligand>
</feature>
<comment type="pathway">
    <text evidence="7">Cofactor metabolism; pyridoxal 5'-phosphate salvage; pyridoxal 5'-phosphate from pyridoxine 5'-phosphate: step 1/1.</text>
</comment>
<keyword evidence="12" id="KW-1185">Reference proteome</keyword>
<evidence type="ECO:0000256" key="8">
    <source>
        <dbReference type="PIRSR" id="PIRSR000190-2"/>
    </source>
</evidence>
<gene>
    <name evidence="7 11" type="primary">pdxH</name>
    <name evidence="11" type="ORF">G3O08_17730</name>
</gene>
<evidence type="ECO:0000256" key="5">
    <source>
        <dbReference type="ARBA" id="ARBA00023002"/>
    </source>
</evidence>
<evidence type="ECO:0000313" key="11">
    <source>
        <dbReference type="EMBL" id="NEN25340.1"/>
    </source>
</evidence>
<dbReference type="EMBL" id="JAAGVY010000049">
    <property type="protein sequence ID" value="NEN25340.1"/>
    <property type="molecule type" value="Genomic_DNA"/>
</dbReference>
<dbReference type="InterPro" id="IPR019740">
    <property type="entry name" value="Pyridox_Oxase_CS"/>
</dbReference>
<dbReference type="Pfam" id="PF01243">
    <property type="entry name" value="PNPOx_N"/>
    <property type="match status" value="1"/>
</dbReference>
<accession>A0A7K3WUK5</accession>
<keyword evidence="3 7" id="KW-0285">Flavoprotein</keyword>
<comment type="similarity">
    <text evidence="1 7">Belongs to the pyridoxamine 5'-phosphate oxidase family.</text>
</comment>
<dbReference type="AlphaFoldDB" id="A0A7K3WUK5"/>
<dbReference type="InterPro" id="IPR019576">
    <property type="entry name" value="Pyridoxamine_oxidase_dimer_C"/>
</dbReference>
<comment type="cofactor">
    <cofactor evidence="7 8">
        <name>FMN</name>
        <dbReference type="ChEBI" id="CHEBI:58210"/>
    </cofactor>
    <text evidence="7 8">Binds 1 FMN per subunit.</text>
</comment>
<feature type="binding site" evidence="7 8">
    <location>
        <begin position="129"/>
        <end position="130"/>
    </location>
    <ligand>
        <name>FMN</name>
        <dbReference type="ChEBI" id="CHEBI:58210"/>
    </ligand>
</feature>
<evidence type="ECO:0000256" key="2">
    <source>
        <dbReference type="ARBA" id="ARBA00011738"/>
    </source>
</evidence>
<feature type="domain" description="Pyridoxamine 5'-phosphate oxidase N-terminal" evidence="9">
    <location>
        <begin position="23"/>
        <end position="139"/>
    </location>
</feature>
<dbReference type="InterPro" id="IPR012349">
    <property type="entry name" value="Split_barrel_FMN-bd"/>
</dbReference>
<proteinExistence type="inferred from homology"/>
<dbReference type="Proteomes" id="UP000486602">
    <property type="component" value="Unassembled WGS sequence"/>
</dbReference>
<sequence length="202" mass="23210">MNAPFTENDVLDNPIDQFSAWFENAIKSGIKDPFALTLATANKKGMPSARVVYMRDVTESGLVFFTNYASHKGNDLLENPYASANFYWEDLSRQVRFTGRVEKVDSGESDDYFNSRPRESQIGAWASHQSSKLDGREELISKLDKLIEKFEGKEVPRPDFWGGYVIIPTTVEFWQGRESRLHDRIQYERNENGNWALSRLSP</sequence>
<dbReference type="GO" id="GO:0008615">
    <property type="term" value="P:pyridoxine biosynthetic process"/>
    <property type="evidence" value="ECO:0007669"/>
    <property type="project" value="UniProtKB-UniRule"/>
</dbReference>
<dbReference type="SUPFAM" id="SSF50475">
    <property type="entry name" value="FMN-binding split barrel"/>
    <property type="match status" value="1"/>
</dbReference>
<dbReference type="InterPro" id="IPR011576">
    <property type="entry name" value="Pyridox_Oxase_N"/>
</dbReference>
<dbReference type="PANTHER" id="PTHR10851:SF0">
    <property type="entry name" value="PYRIDOXINE-5'-PHOSPHATE OXIDASE"/>
    <property type="match status" value="1"/>
</dbReference>
<feature type="binding site" evidence="7">
    <location>
        <begin position="180"/>
        <end position="182"/>
    </location>
    <ligand>
        <name>substrate</name>
    </ligand>
</feature>
<comment type="caution">
    <text evidence="7">Lacks conserved residue(s) required for the propagation of feature annotation.</text>
</comment>
<keyword evidence="4 7" id="KW-0288">FMN</keyword>
<reference evidence="11 12" key="1">
    <citation type="submission" date="2020-02" db="EMBL/GenBank/DDBJ databases">
        <title>Out from the shadows clarifying the taxonomy of the family Cryomorphaceae and related taxa by utilizing the GTDB taxonomic framework.</title>
        <authorList>
            <person name="Bowman J.P."/>
        </authorList>
    </citation>
    <scope>NUCLEOTIDE SEQUENCE [LARGE SCALE GENOMIC DNA]</scope>
    <source>
        <strain evidence="11 12">QSSC 1-22</strain>
    </source>
</reference>
<dbReference type="EC" id="1.4.3.5" evidence="7"/>
<dbReference type="Pfam" id="PF10590">
    <property type="entry name" value="PNP_phzG_C"/>
    <property type="match status" value="1"/>
</dbReference>
<feature type="binding site" evidence="7 8">
    <location>
        <position position="72"/>
    </location>
    <ligand>
        <name>FMN</name>
        <dbReference type="ChEBI" id="CHEBI:58210"/>
    </ligand>
</feature>
<organism evidence="11 12">
    <name type="scientific">Cryomorpha ignava</name>
    <dbReference type="NCBI Taxonomy" id="101383"/>
    <lineage>
        <taxon>Bacteria</taxon>
        <taxon>Pseudomonadati</taxon>
        <taxon>Bacteroidota</taxon>
        <taxon>Flavobacteriia</taxon>
        <taxon>Flavobacteriales</taxon>
        <taxon>Cryomorphaceae</taxon>
        <taxon>Cryomorpha</taxon>
    </lineage>
</organism>
<feature type="binding site" evidence="7 8">
    <location>
        <position position="174"/>
    </location>
    <ligand>
        <name>FMN</name>
        <dbReference type="ChEBI" id="CHEBI:58210"/>
    </ligand>
</feature>
<dbReference type="PROSITE" id="PS01064">
    <property type="entry name" value="PYRIDOX_OXIDASE"/>
    <property type="match status" value="1"/>
</dbReference>
<protein>
    <recommendedName>
        <fullName evidence="7">Pyridoxine/pyridoxamine 5'-phosphate oxidase</fullName>
        <ecNumber evidence="7">1.4.3.5</ecNumber>
    </recommendedName>
    <alternativeName>
        <fullName evidence="7">PNP/PMP oxidase</fullName>
        <shortName evidence="7">PNPOx</shortName>
    </alternativeName>
    <alternativeName>
        <fullName evidence="7">Pyridoxal 5'-phosphate synthase</fullName>
    </alternativeName>
</protein>
<comment type="catalytic activity">
    <reaction evidence="7">
        <text>pyridoxamine 5'-phosphate + O2 + H2O = pyridoxal 5'-phosphate + H2O2 + NH4(+)</text>
        <dbReference type="Rhea" id="RHEA:15817"/>
        <dbReference type="ChEBI" id="CHEBI:15377"/>
        <dbReference type="ChEBI" id="CHEBI:15379"/>
        <dbReference type="ChEBI" id="CHEBI:16240"/>
        <dbReference type="ChEBI" id="CHEBI:28938"/>
        <dbReference type="ChEBI" id="CHEBI:58451"/>
        <dbReference type="ChEBI" id="CHEBI:597326"/>
        <dbReference type="EC" id="1.4.3.5"/>
    </reaction>
</comment>
<dbReference type="NCBIfam" id="NF004231">
    <property type="entry name" value="PRK05679.1"/>
    <property type="match status" value="1"/>
</dbReference>
<feature type="domain" description="Pyridoxine 5'-phosphate oxidase dimerisation C-terminal" evidence="10">
    <location>
        <begin position="161"/>
        <end position="202"/>
    </location>
</feature>
<dbReference type="GO" id="GO:0010181">
    <property type="term" value="F:FMN binding"/>
    <property type="evidence" value="ECO:0007669"/>
    <property type="project" value="UniProtKB-UniRule"/>
</dbReference>
<evidence type="ECO:0000259" key="9">
    <source>
        <dbReference type="Pfam" id="PF01243"/>
    </source>
</evidence>
<dbReference type="GO" id="GO:0004733">
    <property type="term" value="F:pyridoxamine phosphate oxidase activity"/>
    <property type="evidence" value="ECO:0007669"/>
    <property type="project" value="UniProtKB-UniRule"/>
</dbReference>
<comment type="pathway">
    <text evidence="7">Cofactor metabolism; pyridoxal 5'-phosphate salvage; pyridoxal 5'-phosphate from pyridoxamine 5'-phosphate: step 1/1.</text>
</comment>
<dbReference type="PANTHER" id="PTHR10851">
    <property type="entry name" value="PYRIDOXINE-5-PHOSPHATE OXIDASE"/>
    <property type="match status" value="1"/>
</dbReference>
<keyword evidence="6 7" id="KW-0664">Pyridoxine biosynthesis</keyword>
<dbReference type="UniPathway" id="UPA01068">
    <property type="reaction ID" value="UER00304"/>
</dbReference>
<evidence type="ECO:0000259" key="10">
    <source>
        <dbReference type="Pfam" id="PF10590"/>
    </source>
</evidence>
<feature type="binding site" evidence="7">
    <location>
        <position position="120"/>
    </location>
    <ligand>
        <name>substrate</name>
    </ligand>
</feature>
<evidence type="ECO:0000313" key="12">
    <source>
        <dbReference type="Proteomes" id="UP000486602"/>
    </source>
</evidence>
<evidence type="ECO:0000256" key="3">
    <source>
        <dbReference type="ARBA" id="ARBA00022630"/>
    </source>
</evidence>
<comment type="function">
    <text evidence="7">Catalyzes the oxidation of either pyridoxine 5'-phosphate (PNP) or pyridoxamine 5'-phosphate (PMP) into pyridoxal 5'-phosphate (PLP).</text>
</comment>
<keyword evidence="5 7" id="KW-0560">Oxidoreductase</keyword>
<comment type="subunit">
    <text evidence="2 7">Homodimer.</text>
</comment>
<feature type="binding site" evidence="7 8">
    <location>
        <position position="94"/>
    </location>
    <ligand>
        <name>FMN</name>
        <dbReference type="ChEBI" id="CHEBI:58210"/>
    </ligand>
</feature>
<comment type="catalytic activity">
    <reaction evidence="7">
        <text>pyridoxine 5'-phosphate + O2 = pyridoxal 5'-phosphate + H2O2</text>
        <dbReference type="Rhea" id="RHEA:15149"/>
        <dbReference type="ChEBI" id="CHEBI:15379"/>
        <dbReference type="ChEBI" id="CHEBI:16240"/>
        <dbReference type="ChEBI" id="CHEBI:58589"/>
        <dbReference type="ChEBI" id="CHEBI:597326"/>
        <dbReference type="EC" id="1.4.3.5"/>
    </reaction>
</comment>
<feature type="binding site" evidence="7">
    <location>
        <position position="55"/>
    </location>
    <ligand>
        <name>substrate</name>
    </ligand>
</feature>